<keyword evidence="1" id="KW-0479">Metal-binding</keyword>
<dbReference type="OrthoDB" id="27975at2759"/>
<dbReference type="InterPro" id="IPR013083">
    <property type="entry name" value="Znf_RING/FYVE/PHD"/>
</dbReference>
<gene>
    <name evidence="7" type="ORF">UCREL1_8290</name>
</gene>
<dbReference type="GO" id="GO:0000785">
    <property type="term" value="C:chromatin"/>
    <property type="evidence" value="ECO:0007669"/>
    <property type="project" value="TreeGrafter"/>
</dbReference>
<dbReference type="Gene3D" id="3.30.40.10">
    <property type="entry name" value="Zinc/RING finger domain, C3HC4 (zinc finger)"/>
    <property type="match status" value="1"/>
</dbReference>
<sequence>MHMVNEKGMIPADETRTIIKRRLGADIDDDDLAMVSSDLSINLADPFTFSIFTIPVRGKACTHLECFDLETWLNTRLGKKTMCICGSGSEDDCKRCKEPSFVDKWRCPLCNGDARPYSLRVDGFLVEVREKLQKENKLRTKSILVSADGSWRPQEQAGDDDSDVDSDDGGATTTPIMSTRSSTRPPQPPPREVIELDDD</sequence>
<evidence type="ECO:0000313" key="8">
    <source>
        <dbReference type="Proteomes" id="UP000012174"/>
    </source>
</evidence>
<dbReference type="GO" id="GO:0008270">
    <property type="term" value="F:zinc ion binding"/>
    <property type="evidence" value="ECO:0007669"/>
    <property type="project" value="UniProtKB-KW"/>
</dbReference>
<evidence type="ECO:0000256" key="4">
    <source>
        <dbReference type="PROSITE-ProRule" id="PRU00452"/>
    </source>
</evidence>
<keyword evidence="2 4" id="KW-0863">Zinc-finger</keyword>
<dbReference type="eggNOG" id="KOG2169">
    <property type="taxonomic scope" value="Eukaryota"/>
</dbReference>
<dbReference type="Proteomes" id="UP000012174">
    <property type="component" value="Unassembled WGS sequence"/>
</dbReference>
<keyword evidence="3" id="KW-0862">Zinc</keyword>
<dbReference type="InterPro" id="IPR004181">
    <property type="entry name" value="Znf_MIZ"/>
</dbReference>
<evidence type="ECO:0000256" key="1">
    <source>
        <dbReference type="ARBA" id="ARBA00022723"/>
    </source>
</evidence>
<feature type="region of interest" description="Disordered" evidence="5">
    <location>
        <begin position="149"/>
        <end position="199"/>
    </location>
</feature>
<dbReference type="PANTHER" id="PTHR10782">
    <property type="entry name" value="ZINC FINGER MIZ DOMAIN-CONTAINING PROTEIN"/>
    <property type="match status" value="1"/>
</dbReference>
<evidence type="ECO:0000259" key="6">
    <source>
        <dbReference type="PROSITE" id="PS51044"/>
    </source>
</evidence>
<dbReference type="GO" id="GO:0016925">
    <property type="term" value="P:protein sumoylation"/>
    <property type="evidence" value="ECO:0007669"/>
    <property type="project" value="TreeGrafter"/>
</dbReference>
<dbReference type="EMBL" id="KB707012">
    <property type="protein sequence ID" value="EMR64746.1"/>
    <property type="molecule type" value="Genomic_DNA"/>
</dbReference>
<evidence type="ECO:0000256" key="2">
    <source>
        <dbReference type="ARBA" id="ARBA00022771"/>
    </source>
</evidence>
<keyword evidence="8" id="KW-1185">Reference proteome</keyword>
<feature type="compositionally biased region" description="Acidic residues" evidence="5">
    <location>
        <begin position="157"/>
        <end position="168"/>
    </location>
</feature>
<dbReference type="OMA" id="MIPADET"/>
<dbReference type="KEGG" id="ela:UCREL1_8290"/>
<feature type="domain" description="SP-RING-type" evidence="6">
    <location>
        <begin position="28"/>
        <end position="134"/>
    </location>
</feature>
<dbReference type="GO" id="GO:0061665">
    <property type="term" value="F:SUMO ligase activity"/>
    <property type="evidence" value="ECO:0007669"/>
    <property type="project" value="TreeGrafter"/>
</dbReference>
<accession>M7T4L5</accession>
<evidence type="ECO:0000256" key="3">
    <source>
        <dbReference type="ARBA" id="ARBA00022833"/>
    </source>
</evidence>
<protein>
    <submittedName>
        <fullName evidence="7">Putative miz zinc finger protein</fullName>
    </submittedName>
</protein>
<evidence type="ECO:0000313" key="7">
    <source>
        <dbReference type="EMBL" id="EMR64746.1"/>
    </source>
</evidence>
<dbReference type="STRING" id="1287681.M7T4L5"/>
<name>M7T4L5_EUTLA</name>
<organism evidence="7 8">
    <name type="scientific">Eutypa lata (strain UCR-EL1)</name>
    <name type="common">Grapevine dieback disease fungus</name>
    <name type="synonym">Eutypa armeniacae</name>
    <dbReference type="NCBI Taxonomy" id="1287681"/>
    <lineage>
        <taxon>Eukaryota</taxon>
        <taxon>Fungi</taxon>
        <taxon>Dikarya</taxon>
        <taxon>Ascomycota</taxon>
        <taxon>Pezizomycotina</taxon>
        <taxon>Sordariomycetes</taxon>
        <taxon>Xylariomycetidae</taxon>
        <taxon>Xylariales</taxon>
        <taxon>Diatrypaceae</taxon>
        <taxon>Eutypa</taxon>
    </lineage>
</organism>
<evidence type="ECO:0000256" key="5">
    <source>
        <dbReference type="SAM" id="MobiDB-lite"/>
    </source>
</evidence>
<dbReference type="PANTHER" id="PTHR10782:SF4">
    <property type="entry name" value="TONALLI, ISOFORM E"/>
    <property type="match status" value="1"/>
</dbReference>
<reference evidence="8" key="1">
    <citation type="journal article" date="2013" name="Genome Announc.">
        <title>Draft genome sequence of the grapevine dieback fungus Eutypa lata UCR-EL1.</title>
        <authorList>
            <person name="Blanco-Ulate B."/>
            <person name="Rolshausen P.E."/>
            <person name="Cantu D."/>
        </authorList>
    </citation>
    <scope>NUCLEOTIDE SEQUENCE [LARGE SCALE GENOMIC DNA]</scope>
    <source>
        <strain evidence="8">UCR-EL1</strain>
    </source>
</reference>
<dbReference type="HOGENOM" id="CLU_034312_0_1_1"/>
<proteinExistence type="predicted"/>
<dbReference type="AlphaFoldDB" id="M7T4L5"/>
<dbReference type="PROSITE" id="PS51044">
    <property type="entry name" value="ZF_SP_RING"/>
    <property type="match status" value="1"/>
</dbReference>